<gene>
    <name evidence="1" type="ORF">LX73_0234</name>
</gene>
<dbReference type="RefSeq" id="WP_170245547.1">
    <property type="nucleotide sequence ID" value="NZ_VNHY01000001.1"/>
</dbReference>
<proteinExistence type="predicted"/>
<dbReference type="Proteomes" id="UP000324595">
    <property type="component" value="Unassembled WGS sequence"/>
</dbReference>
<sequence length="52" mass="6290">MSFSVLSDTHQIWKKQEQIKAYLDNPNEEFNLNRTLQPDTCHIHPDYRDRCL</sequence>
<accession>A0A5D3YM18</accession>
<dbReference type="EMBL" id="VNHY01000001">
    <property type="protein sequence ID" value="TYP94940.1"/>
    <property type="molecule type" value="Genomic_DNA"/>
</dbReference>
<organism evidence="1 2">
    <name type="scientific">Fodinibius salinus</name>
    <dbReference type="NCBI Taxonomy" id="860790"/>
    <lineage>
        <taxon>Bacteria</taxon>
        <taxon>Pseudomonadati</taxon>
        <taxon>Balneolota</taxon>
        <taxon>Balneolia</taxon>
        <taxon>Balneolales</taxon>
        <taxon>Balneolaceae</taxon>
        <taxon>Fodinibius</taxon>
    </lineage>
</organism>
<reference evidence="1 2" key="1">
    <citation type="submission" date="2019-07" db="EMBL/GenBank/DDBJ databases">
        <title>Genomic Encyclopedia of Archaeal and Bacterial Type Strains, Phase II (KMG-II): from individual species to whole genera.</title>
        <authorList>
            <person name="Goeker M."/>
        </authorList>
    </citation>
    <scope>NUCLEOTIDE SEQUENCE [LARGE SCALE GENOMIC DNA]</scope>
    <source>
        <strain evidence="1 2">DSM 21935</strain>
    </source>
</reference>
<comment type="caution">
    <text evidence="1">The sequence shown here is derived from an EMBL/GenBank/DDBJ whole genome shotgun (WGS) entry which is preliminary data.</text>
</comment>
<dbReference type="AlphaFoldDB" id="A0A5D3YM18"/>
<name>A0A5D3YM18_9BACT</name>
<protein>
    <submittedName>
        <fullName evidence="1">Uncharacterized protein</fullName>
    </submittedName>
</protein>
<evidence type="ECO:0000313" key="1">
    <source>
        <dbReference type="EMBL" id="TYP94940.1"/>
    </source>
</evidence>
<evidence type="ECO:0000313" key="2">
    <source>
        <dbReference type="Proteomes" id="UP000324595"/>
    </source>
</evidence>
<keyword evidence="2" id="KW-1185">Reference proteome</keyword>